<dbReference type="EMBL" id="LAZR01062977">
    <property type="protein sequence ID" value="KKK60425.1"/>
    <property type="molecule type" value="Genomic_DNA"/>
</dbReference>
<sequence>DTSVEKVIKLFEWTKKYGRYPEENYPV</sequence>
<reference evidence="1" key="1">
    <citation type="journal article" date="2015" name="Nature">
        <title>Complex archaea that bridge the gap between prokaryotes and eukaryotes.</title>
        <authorList>
            <person name="Spang A."/>
            <person name="Saw J.H."/>
            <person name="Jorgensen S.L."/>
            <person name="Zaremba-Niedzwiedzka K."/>
            <person name="Martijn J."/>
            <person name="Lind A.E."/>
            <person name="van Eijk R."/>
            <person name="Schleper C."/>
            <person name="Guy L."/>
            <person name="Ettema T.J."/>
        </authorList>
    </citation>
    <scope>NUCLEOTIDE SEQUENCE</scope>
</reference>
<gene>
    <name evidence="1" type="ORF">LCGC14_3024500</name>
</gene>
<comment type="caution">
    <text evidence="1">The sequence shown here is derived from an EMBL/GenBank/DDBJ whole genome shotgun (WGS) entry which is preliminary data.</text>
</comment>
<evidence type="ECO:0000313" key="1">
    <source>
        <dbReference type="EMBL" id="KKK60425.1"/>
    </source>
</evidence>
<dbReference type="AlphaFoldDB" id="A0A0F8XHG6"/>
<proteinExistence type="predicted"/>
<organism evidence="1">
    <name type="scientific">marine sediment metagenome</name>
    <dbReference type="NCBI Taxonomy" id="412755"/>
    <lineage>
        <taxon>unclassified sequences</taxon>
        <taxon>metagenomes</taxon>
        <taxon>ecological metagenomes</taxon>
    </lineage>
</organism>
<name>A0A0F8XHG6_9ZZZZ</name>
<protein>
    <submittedName>
        <fullName evidence="1">Uncharacterized protein</fullName>
    </submittedName>
</protein>
<feature type="non-terminal residue" evidence="1">
    <location>
        <position position="1"/>
    </location>
</feature>
<accession>A0A0F8XHG6</accession>